<dbReference type="EMBL" id="JAAHFQ010000003">
    <property type="protein sequence ID" value="NER26144.1"/>
    <property type="molecule type" value="Genomic_DNA"/>
</dbReference>
<protein>
    <submittedName>
        <fullName evidence="1">ADP-ribosylglycohydrolase family protein</fullName>
    </submittedName>
</protein>
<feature type="non-terminal residue" evidence="1">
    <location>
        <position position="1"/>
    </location>
</feature>
<dbReference type="SUPFAM" id="SSF101478">
    <property type="entry name" value="ADP-ribosylglycohydrolase"/>
    <property type="match status" value="1"/>
</dbReference>
<keyword evidence="1" id="KW-0378">Hydrolase</keyword>
<dbReference type="InterPro" id="IPR005502">
    <property type="entry name" value="Ribosyl_crysJ1"/>
</dbReference>
<dbReference type="Gene3D" id="1.10.4080.10">
    <property type="entry name" value="ADP-ribosylation/Crystallin J1"/>
    <property type="match status" value="1"/>
</dbReference>
<dbReference type="AlphaFoldDB" id="A0A6B3N7T0"/>
<comment type="caution">
    <text evidence="1">The sequence shown here is derived from an EMBL/GenBank/DDBJ whole genome shotgun (WGS) entry which is preliminary data.</text>
</comment>
<organism evidence="1">
    <name type="scientific">Symploca sp. SIO1C4</name>
    <dbReference type="NCBI Taxonomy" id="2607765"/>
    <lineage>
        <taxon>Bacteria</taxon>
        <taxon>Bacillati</taxon>
        <taxon>Cyanobacteriota</taxon>
        <taxon>Cyanophyceae</taxon>
        <taxon>Coleofasciculales</taxon>
        <taxon>Coleofasciculaceae</taxon>
        <taxon>Symploca</taxon>
    </lineage>
</organism>
<proteinExistence type="predicted"/>
<dbReference type="Pfam" id="PF03747">
    <property type="entry name" value="ADP_ribosyl_GH"/>
    <property type="match status" value="1"/>
</dbReference>
<evidence type="ECO:0000313" key="1">
    <source>
        <dbReference type="EMBL" id="NER26144.1"/>
    </source>
</evidence>
<name>A0A6B3N7T0_9CYAN</name>
<sequence>ISIALAFYCFLDTPEDFRLCVSRASLSKYQPQTTAAVCAALSGAYNSVVGIPADWCLGANSLGIGRQRQQLADRLLAVWSGVYSISVPQPRQSLSVTAPRAIR</sequence>
<reference evidence="1" key="1">
    <citation type="submission" date="2019-11" db="EMBL/GenBank/DDBJ databases">
        <title>Genomic insights into an expanded diversity of filamentous marine cyanobacteria reveals the extraordinary biosynthetic potential of Moorea and Okeania.</title>
        <authorList>
            <person name="Ferreira Leao T."/>
            <person name="Wang M."/>
            <person name="Moss N."/>
            <person name="Da Silva R."/>
            <person name="Sanders J."/>
            <person name="Nurk S."/>
            <person name="Gurevich A."/>
            <person name="Humphrey G."/>
            <person name="Reher R."/>
            <person name="Zhu Q."/>
            <person name="Belda-Ferre P."/>
            <person name="Glukhov E."/>
            <person name="Rex R."/>
            <person name="Dorrestein P.C."/>
            <person name="Knight R."/>
            <person name="Pevzner P."/>
            <person name="Gerwick W.H."/>
            <person name="Gerwick L."/>
        </authorList>
    </citation>
    <scope>NUCLEOTIDE SEQUENCE</scope>
    <source>
        <strain evidence="1">SIO1C4</strain>
    </source>
</reference>
<accession>A0A6B3N7T0</accession>
<dbReference type="InterPro" id="IPR036705">
    <property type="entry name" value="Ribosyl_crysJ1_sf"/>
</dbReference>
<gene>
    <name evidence="1" type="ORF">F6J89_00320</name>
</gene>
<dbReference type="GO" id="GO:0016787">
    <property type="term" value="F:hydrolase activity"/>
    <property type="evidence" value="ECO:0007669"/>
    <property type="project" value="UniProtKB-KW"/>
</dbReference>